<sequence>MRRFFHKLEEGVKDPAQSRLGRAWAGRQAQQQDEPTLLVADGGDAAPELEPQPAEFEAQPAEELEPQSADELAQPEAAAEPEAAAPAEDEEDAPAAPPPPPPRAAKPAPASAAPRRGARAAPRAAPPSGAAAAFELFSREGGIFDNEGNRVSIKGINWFGLETSDFALHGLWMVNMNDTLDFVAEHFNAVRLPFSCELALDMDGKRPGNINYAANPELQGLTTGQVMDRFVEECAKRGLLVMPDMHRLAAAKDIPELWYDAEYPESSVLRAWRTIALRYKNCWNVFAADLNNEPHGCASWGDGNIATDWQLAAQRIGGVVLEANPKLLVFVEGVERNAVVQPCENCWWGGHIAGAAEAPVTLPVKDKLVWSPHVYGPDVHGQPYFGEPDFPDNMPAIWMRHFGYAKRDGMGPAICFGEWGGWGSPGPDRVWQEALAAWMVENDITDSFYWGLNPNSGDTGGVLQDDWRTPHAHKLAIIAAAHPNPTRWAPTGAEVAPEAPDEADTAVADTGVDPAAAAKKAAAAARAAPRRAQTSAGGAGAGGAAGARAAAAAAAPPPPPAGQLVFSGDMLSVYRAGAWTEGQLPCVQYDIRVVNNTAAPLHDLSVVLEGVTDVAKSWNCTAGACGCEGPAVFGLPDWAVKHGLGPGADCTMGVIVRGPQPTEFTAVVE</sequence>
<dbReference type="Pfam" id="PF00150">
    <property type="entry name" value="Cellulase"/>
    <property type="match status" value="1"/>
</dbReference>
<dbReference type="SUPFAM" id="SSF51445">
    <property type="entry name" value="(Trans)glycosidases"/>
    <property type="match status" value="1"/>
</dbReference>
<reference evidence="9 10" key="1">
    <citation type="journal article" date="2018" name="Sci. Rep.">
        <title>Raphidocelis subcapitata (=Pseudokirchneriella subcapitata) provides an insight into genome evolution and environmental adaptations in the Sphaeropleales.</title>
        <authorList>
            <person name="Suzuki S."/>
            <person name="Yamaguchi H."/>
            <person name="Nakajima N."/>
            <person name="Kawachi M."/>
        </authorList>
    </citation>
    <scope>NUCLEOTIDE SEQUENCE [LARGE SCALE GENOMIC DNA]</scope>
    <source>
        <strain evidence="9 10">NIES-35</strain>
    </source>
</reference>
<comment type="similarity">
    <text evidence="1">Belongs to the glycosyl hydrolase 5 (cellulase A) family.</text>
</comment>
<evidence type="ECO:0000256" key="6">
    <source>
        <dbReference type="ARBA" id="ARBA00023326"/>
    </source>
</evidence>
<evidence type="ECO:0000256" key="2">
    <source>
        <dbReference type="ARBA" id="ARBA00022801"/>
    </source>
</evidence>
<dbReference type="EMBL" id="BDRX01000071">
    <property type="protein sequence ID" value="GBF95880.1"/>
    <property type="molecule type" value="Genomic_DNA"/>
</dbReference>
<feature type="domain" description="Glycoside hydrolase family 5" evidence="8">
    <location>
        <begin position="154"/>
        <end position="455"/>
    </location>
</feature>
<dbReference type="Proteomes" id="UP000247498">
    <property type="component" value="Unassembled WGS sequence"/>
</dbReference>
<dbReference type="InParanoid" id="A0A2V0PDA8"/>
<protein>
    <submittedName>
        <fullName evidence="9">1,4-beta-glucanase</fullName>
    </submittedName>
</protein>
<evidence type="ECO:0000256" key="5">
    <source>
        <dbReference type="ARBA" id="ARBA00023295"/>
    </source>
</evidence>
<keyword evidence="10" id="KW-1185">Reference proteome</keyword>
<dbReference type="GO" id="GO:0004553">
    <property type="term" value="F:hydrolase activity, hydrolyzing O-glycosyl compounds"/>
    <property type="evidence" value="ECO:0007669"/>
    <property type="project" value="InterPro"/>
</dbReference>
<evidence type="ECO:0000256" key="7">
    <source>
        <dbReference type="SAM" id="MobiDB-lite"/>
    </source>
</evidence>
<keyword evidence="2" id="KW-0378">Hydrolase</keyword>
<evidence type="ECO:0000256" key="4">
    <source>
        <dbReference type="ARBA" id="ARBA00023277"/>
    </source>
</evidence>
<feature type="compositionally biased region" description="Low complexity" evidence="7">
    <location>
        <begin position="75"/>
        <end position="86"/>
    </location>
</feature>
<evidence type="ECO:0000256" key="3">
    <source>
        <dbReference type="ARBA" id="ARBA00023001"/>
    </source>
</evidence>
<feature type="compositionally biased region" description="Low complexity" evidence="7">
    <location>
        <begin position="45"/>
        <end position="59"/>
    </location>
</feature>
<keyword evidence="6" id="KW-0624">Polysaccharide degradation</keyword>
<proteinExistence type="inferred from homology"/>
<feature type="region of interest" description="Disordered" evidence="7">
    <location>
        <begin position="1"/>
        <end position="126"/>
    </location>
</feature>
<dbReference type="Gene3D" id="3.20.20.80">
    <property type="entry name" value="Glycosidases"/>
    <property type="match status" value="1"/>
</dbReference>
<comment type="caution">
    <text evidence="9">The sequence shown here is derived from an EMBL/GenBank/DDBJ whole genome shotgun (WGS) entry which is preliminary data.</text>
</comment>
<feature type="region of interest" description="Disordered" evidence="7">
    <location>
        <begin position="486"/>
        <end position="506"/>
    </location>
</feature>
<feature type="compositionally biased region" description="Low complexity" evidence="7">
    <location>
        <begin position="21"/>
        <end position="32"/>
    </location>
</feature>
<dbReference type="AlphaFoldDB" id="A0A2V0PDA8"/>
<evidence type="ECO:0000313" key="9">
    <source>
        <dbReference type="EMBL" id="GBF95880.1"/>
    </source>
</evidence>
<dbReference type="PANTHER" id="PTHR35923">
    <property type="entry name" value="MAJOR EXTRACELLULAR ENDOGLUCANASE"/>
    <property type="match status" value="1"/>
</dbReference>
<organism evidence="9 10">
    <name type="scientific">Raphidocelis subcapitata</name>
    <dbReference type="NCBI Taxonomy" id="307507"/>
    <lineage>
        <taxon>Eukaryota</taxon>
        <taxon>Viridiplantae</taxon>
        <taxon>Chlorophyta</taxon>
        <taxon>core chlorophytes</taxon>
        <taxon>Chlorophyceae</taxon>
        <taxon>CS clade</taxon>
        <taxon>Sphaeropleales</taxon>
        <taxon>Selenastraceae</taxon>
        <taxon>Raphidocelis</taxon>
    </lineage>
</organism>
<dbReference type="InterPro" id="IPR001547">
    <property type="entry name" value="Glyco_hydro_5"/>
</dbReference>
<keyword evidence="3" id="KW-0136">Cellulose degradation</keyword>
<keyword evidence="4" id="KW-0119">Carbohydrate metabolism</keyword>
<feature type="compositionally biased region" description="Low complexity" evidence="7">
    <location>
        <begin position="105"/>
        <end position="126"/>
    </location>
</feature>
<dbReference type="STRING" id="307507.A0A2V0PDA8"/>
<dbReference type="GO" id="GO:0030245">
    <property type="term" value="P:cellulose catabolic process"/>
    <property type="evidence" value="ECO:0007669"/>
    <property type="project" value="UniProtKB-KW"/>
</dbReference>
<evidence type="ECO:0000259" key="8">
    <source>
        <dbReference type="Pfam" id="PF00150"/>
    </source>
</evidence>
<gene>
    <name evidence="9" type="ORF">Rsub_08471</name>
</gene>
<dbReference type="OrthoDB" id="442731at2759"/>
<evidence type="ECO:0000313" key="10">
    <source>
        <dbReference type="Proteomes" id="UP000247498"/>
    </source>
</evidence>
<name>A0A2V0PDA8_9CHLO</name>
<keyword evidence="5" id="KW-0326">Glycosidase</keyword>
<feature type="compositionally biased region" description="Basic and acidic residues" evidence="7">
    <location>
        <begin position="1"/>
        <end position="13"/>
    </location>
</feature>
<dbReference type="InterPro" id="IPR017853">
    <property type="entry name" value="GH"/>
</dbReference>
<accession>A0A2V0PDA8</accession>
<evidence type="ECO:0000256" key="1">
    <source>
        <dbReference type="ARBA" id="ARBA00005641"/>
    </source>
</evidence>
<dbReference type="PANTHER" id="PTHR35923:SF2">
    <property type="entry name" value="ENDOGLUCANASE"/>
    <property type="match status" value="1"/>
</dbReference>
<feature type="compositionally biased region" description="Pro residues" evidence="7">
    <location>
        <begin position="95"/>
        <end position="104"/>
    </location>
</feature>